<dbReference type="PANTHER" id="PTHR43425">
    <property type="entry name" value="OXYGEN-INSENSITIVE NADPH NITROREDUCTASE"/>
    <property type="match status" value="1"/>
</dbReference>
<evidence type="ECO:0000259" key="6">
    <source>
        <dbReference type="Pfam" id="PF00881"/>
    </source>
</evidence>
<dbReference type="InterPro" id="IPR000415">
    <property type="entry name" value="Nitroreductase-like"/>
</dbReference>
<dbReference type="InterPro" id="IPR016446">
    <property type="entry name" value="Flavin_OxRdtase_Frp"/>
</dbReference>
<proteinExistence type="inferred from homology"/>
<dbReference type="PIRSF" id="PIRSF005426">
    <property type="entry name" value="Frp"/>
    <property type="match status" value="1"/>
</dbReference>
<dbReference type="AlphaFoldDB" id="A0AA43ZRN0"/>
<evidence type="ECO:0000256" key="3">
    <source>
        <dbReference type="ARBA" id="ARBA00022643"/>
    </source>
</evidence>
<comment type="similarity">
    <text evidence="1 5">Belongs to the flavin oxidoreductase frp family.</text>
</comment>
<keyword evidence="2 5" id="KW-0285">Flavoprotein</keyword>
<sequence length="250" mass="28689">MKNNEQIKNQLKHRSIRFFKDRPIEEEVLESIFAVGQRTATSVGMQGASIIRLTDQDLKDKVMTVAKQPYIAKAPELFIFVVDLHRNMKIAEERGSKIEAPTMNHFFQGAADAYLMAQNMMTAIESLGLGGTFLGNILSDPDAVIESLDLPRYTFPILGMILGYPDDDPQIKPRLPMELRVSNNTYQTYDNYLDEIADYEEQSILYYDSREKNKRSDSFSQQVCQHMETRSVNRDEILKFIEKQGFDLGL</sequence>
<keyword evidence="5" id="KW-0521">NADP</keyword>
<dbReference type="Pfam" id="PF00881">
    <property type="entry name" value="Nitroreductase"/>
    <property type="match status" value="1"/>
</dbReference>
<dbReference type="InterPro" id="IPR029479">
    <property type="entry name" value="Nitroreductase"/>
</dbReference>
<dbReference type="SUPFAM" id="SSF55469">
    <property type="entry name" value="FMN-dependent nitroreductase-like"/>
    <property type="match status" value="1"/>
</dbReference>
<keyword evidence="3 5" id="KW-0288">FMN</keyword>
<keyword evidence="4 5" id="KW-0560">Oxidoreductase</keyword>
<accession>A0AA43ZRN0</accession>
<dbReference type="PANTHER" id="PTHR43425:SF2">
    <property type="entry name" value="OXYGEN-INSENSITIVE NADPH NITROREDUCTASE"/>
    <property type="match status" value="1"/>
</dbReference>
<evidence type="ECO:0000256" key="2">
    <source>
        <dbReference type="ARBA" id="ARBA00022630"/>
    </source>
</evidence>
<dbReference type="Gene3D" id="3.40.109.10">
    <property type="entry name" value="NADH Oxidase"/>
    <property type="match status" value="1"/>
</dbReference>
<keyword evidence="8" id="KW-1185">Reference proteome</keyword>
<dbReference type="Proteomes" id="UP001171751">
    <property type="component" value="Unassembled WGS sequence"/>
</dbReference>
<dbReference type="EMBL" id="JAUNQW010000008">
    <property type="protein sequence ID" value="MDO5457290.1"/>
    <property type="molecule type" value="Genomic_DNA"/>
</dbReference>
<protein>
    <submittedName>
        <fullName evidence="7">NADPH-dependent oxidoreductase</fullName>
    </submittedName>
</protein>
<name>A0AA43ZRN0_9LACT</name>
<dbReference type="CDD" id="cd02146">
    <property type="entry name" value="NfsA-like"/>
    <property type="match status" value="1"/>
</dbReference>
<evidence type="ECO:0000256" key="4">
    <source>
        <dbReference type="ARBA" id="ARBA00023002"/>
    </source>
</evidence>
<evidence type="ECO:0000256" key="5">
    <source>
        <dbReference type="PIRNR" id="PIRNR005426"/>
    </source>
</evidence>
<dbReference type="GO" id="GO:0016491">
    <property type="term" value="F:oxidoreductase activity"/>
    <property type="evidence" value="ECO:0007669"/>
    <property type="project" value="UniProtKB-UniRule"/>
</dbReference>
<evidence type="ECO:0000313" key="7">
    <source>
        <dbReference type="EMBL" id="MDO5457290.1"/>
    </source>
</evidence>
<evidence type="ECO:0000313" key="8">
    <source>
        <dbReference type="Proteomes" id="UP001171751"/>
    </source>
</evidence>
<gene>
    <name evidence="7" type="ORF">Q4F26_03010</name>
</gene>
<evidence type="ECO:0000256" key="1">
    <source>
        <dbReference type="ARBA" id="ARBA00008366"/>
    </source>
</evidence>
<reference evidence="7" key="1">
    <citation type="submission" date="2023-07" db="EMBL/GenBank/DDBJ databases">
        <title>Between Cages and Wild: Unraveling the Impact of Captivity on Animal Microbiomes and Antimicrobial Resistance.</title>
        <authorList>
            <person name="Schmartz G.P."/>
            <person name="Rehner J."/>
            <person name="Schuff M.J."/>
            <person name="Becker S.L."/>
            <person name="Kravczyk M."/>
            <person name="Gurevich A."/>
            <person name="Francke R."/>
            <person name="Mueller R."/>
            <person name="Keller V."/>
            <person name="Keller A."/>
        </authorList>
    </citation>
    <scope>NUCLEOTIDE SEQUENCE</scope>
    <source>
        <strain evidence="7">S39M_St_73</strain>
    </source>
</reference>
<feature type="domain" description="Nitroreductase" evidence="6">
    <location>
        <begin position="12"/>
        <end position="164"/>
    </location>
</feature>
<comment type="caution">
    <text evidence="7">The sequence shown here is derived from an EMBL/GenBank/DDBJ whole genome shotgun (WGS) entry which is preliminary data.</text>
</comment>
<organism evidence="7 8">
    <name type="scientific">Atopococcus tabaci</name>
    <dbReference type="NCBI Taxonomy" id="269774"/>
    <lineage>
        <taxon>Bacteria</taxon>
        <taxon>Bacillati</taxon>
        <taxon>Bacillota</taxon>
        <taxon>Bacilli</taxon>
        <taxon>Lactobacillales</taxon>
        <taxon>Carnobacteriaceae</taxon>
        <taxon>Atopococcus</taxon>
    </lineage>
</organism>